<protein>
    <recommendedName>
        <fullName evidence="6">Sugar phosphate transporter domain-containing protein</fullName>
    </recommendedName>
</protein>
<evidence type="ECO:0000256" key="4">
    <source>
        <dbReference type="ARBA" id="ARBA00023136"/>
    </source>
</evidence>
<dbReference type="Proteomes" id="UP001485043">
    <property type="component" value="Unassembled WGS sequence"/>
</dbReference>
<dbReference type="Pfam" id="PF03151">
    <property type="entry name" value="TPT"/>
    <property type="match status" value="1"/>
</dbReference>
<sequence length="373" mass="39937">MHSLTGSSLVGKKLMAALYYCGSSMTVQFMNKALFTTYGFHFPVTVALLQMLFIAPVCYLVARPPLELGLAKGAIPLATVNVLNVVCGLIGTGGLNVPMFIALRRLTLLCTILLERFILNKVHENATLGAVVIMISGALVAAATDLTFNAYGYAAVLFNDFLTASYLIMVKNTPAASALTTTGLLFYNATLSLPLLMGAVWSSGEWDGLWAYPLLPNPEFLAILMSSCALGLTINHSTFLCTRVNDPLSTSVAGSLKNVLMTFIGIWAFGDFRWQMWNVCGLAISMGGAVWYATRSALKASRRTAAEREMLTRDPDKQPLIGKDRQGAALARSAAGAVKGKNSLQLVESAQGPALEEGRLEQQGPSAIKLLDA</sequence>
<evidence type="ECO:0000256" key="2">
    <source>
        <dbReference type="ARBA" id="ARBA00022692"/>
    </source>
</evidence>
<evidence type="ECO:0000256" key="5">
    <source>
        <dbReference type="SAM" id="Phobius"/>
    </source>
</evidence>
<dbReference type="InterPro" id="IPR004853">
    <property type="entry name" value="Sugar_P_trans_dom"/>
</dbReference>
<feature type="transmembrane region" description="Helical" evidence="5">
    <location>
        <begin position="182"/>
        <end position="201"/>
    </location>
</feature>
<evidence type="ECO:0000256" key="1">
    <source>
        <dbReference type="ARBA" id="ARBA00004141"/>
    </source>
</evidence>
<feature type="transmembrane region" description="Helical" evidence="5">
    <location>
        <begin position="126"/>
        <end position="144"/>
    </location>
</feature>
<dbReference type="PANTHER" id="PTHR11132">
    <property type="entry name" value="SOLUTE CARRIER FAMILY 35"/>
    <property type="match status" value="1"/>
</dbReference>
<feature type="transmembrane region" description="Helical" evidence="5">
    <location>
        <begin position="221"/>
        <end position="240"/>
    </location>
</feature>
<dbReference type="AlphaFoldDB" id="A0AAW1SL62"/>
<keyword evidence="2 5" id="KW-0812">Transmembrane</keyword>
<dbReference type="GO" id="GO:0016020">
    <property type="term" value="C:membrane"/>
    <property type="evidence" value="ECO:0007669"/>
    <property type="project" value="UniProtKB-SubCell"/>
</dbReference>
<evidence type="ECO:0000313" key="8">
    <source>
        <dbReference type="Proteomes" id="UP001485043"/>
    </source>
</evidence>
<name>A0AAW1SL62_9CHLO</name>
<keyword evidence="8" id="KW-1185">Reference proteome</keyword>
<feature type="domain" description="Sugar phosphate transporter" evidence="6">
    <location>
        <begin position="14"/>
        <end position="292"/>
    </location>
</feature>
<comment type="caution">
    <text evidence="7">The sequence shown here is derived from an EMBL/GenBank/DDBJ whole genome shotgun (WGS) entry which is preliminary data.</text>
</comment>
<evidence type="ECO:0000256" key="3">
    <source>
        <dbReference type="ARBA" id="ARBA00022989"/>
    </source>
</evidence>
<dbReference type="EMBL" id="JALJOV010001491">
    <property type="protein sequence ID" value="KAK9847135.1"/>
    <property type="molecule type" value="Genomic_DNA"/>
</dbReference>
<comment type="subcellular location">
    <subcellularLocation>
        <location evidence="1">Membrane</location>
        <topology evidence="1">Multi-pass membrane protein</topology>
    </subcellularLocation>
</comment>
<dbReference type="InterPro" id="IPR050186">
    <property type="entry name" value="TPT_transporter"/>
</dbReference>
<gene>
    <name evidence="7" type="ORF">WJX84_008518</name>
</gene>
<feature type="transmembrane region" description="Helical" evidence="5">
    <location>
        <begin position="40"/>
        <end position="62"/>
    </location>
</feature>
<keyword evidence="3 5" id="KW-1133">Transmembrane helix</keyword>
<feature type="transmembrane region" description="Helical" evidence="5">
    <location>
        <begin position="150"/>
        <end position="170"/>
    </location>
</feature>
<feature type="transmembrane region" description="Helical" evidence="5">
    <location>
        <begin position="74"/>
        <end position="91"/>
    </location>
</feature>
<reference evidence="7 8" key="1">
    <citation type="journal article" date="2024" name="Nat. Commun.">
        <title>Phylogenomics reveals the evolutionary origins of lichenization in chlorophyte algae.</title>
        <authorList>
            <person name="Puginier C."/>
            <person name="Libourel C."/>
            <person name="Otte J."/>
            <person name="Skaloud P."/>
            <person name="Haon M."/>
            <person name="Grisel S."/>
            <person name="Petersen M."/>
            <person name="Berrin J.G."/>
            <person name="Delaux P.M."/>
            <person name="Dal Grande F."/>
            <person name="Keller J."/>
        </authorList>
    </citation>
    <scope>NUCLEOTIDE SEQUENCE [LARGE SCALE GENOMIC DNA]</scope>
    <source>
        <strain evidence="7 8">SAG 2523</strain>
    </source>
</reference>
<keyword evidence="4 5" id="KW-0472">Membrane</keyword>
<feature type="transmembrane region" description="Helical" evidence="5">
    <location>
        <begin position="276"/>
        <end position="294"/>
    </location>
</feature>
<evidence type="ECO:0000313" key="7">
    <source>
        <dbReference type="EMBL" id="KAK9847135.1"/>
    </source>
</evidence>
<accession>A0AAW1SL62</accession>
<feature type="transmembrane region" description="Helical" evidence="5">
    <location>
        <begin position="252"/>
        <end position="270"/>
    </location>
</feature>
<proteinExistence type="predicted"/>
<evidence type="ECO:0000259" key="6">
    <source>
        <dbReference type="Pfam" id="PF03151"/>
    </source>
</evidence>
<organism evidence="7 8">
    <name type="scientific">Apatococcus fuscideae</name>
    <dbReference type="NCBI Taxonomy" id="2026836"/>
    <lineage>
        <taxon>Eukaryota</taxon>
        <taxon>Viridiplantae</taxon>
        <taxon>Chlorophyta</taxon>
        <taxon>core chlorophytes</taxon>
        <taxon>Trebouxiophyceae</taxon>
        <taxon>Chlorellales</taxon>
        <taxon>Chlorellaceae</taxon>
        <taxon>Apatococcus</taxon>
    </lineage>
</organism>